<evidence type="ECO:0000313" key="9">
    <source>
        <dbReference type="Proteomes" id="UP001595528"/>
    </source>
</evidence>
<reference evidence="9" key="1">
    <citation type="journal article" date="2019" name="Int. J. Syst. Evol. Microbiol.">
        <title>The Global Catalogue of Microorganisms (GCM) 10K type strain sequencing project: providing services to taxonomists for standard genome sequencing and annotation.</title>
        <authorList>
            <consortium name="The Broad Institute Genomics Platform"/>
            <consortium name="The Broad Institute Genome Sequencing Center for Infectious Disease"/>
            <person name="Wu L."/>
            <person name="Ma J."/>
        </authorList>
    </citation>
    <scope>NUCLEOTIDE SEQUENCE [LARGE SCALE GENOMIC DNA]</scope>
    <source>
        <strain evidence="9">KCTC 42964</strain>
    </source>
</reference>
<dbReference type="InterPro" id="IPR003661">
    <property type="entry name" value="HisK_dim/P_dom"/>
</dbReference>
<keyword evidence="4 8" id="KW-0418">Kinase</keyword>
<name>A0ABV7L171_9PROT</name>
<feature type="domain" description="Histidine kinase" evidence="7">
    <location>
        <begin position="140"/>
        <end position="366"/>
    </location>
</feature>
<evidence type="ECO:0000256" key="6">
    <source>
        <dbReference type="SAM" id="Phobius"/>
    </source>
</evidence>
<evidence type="ECO:0000256" key="1">
    <source>
        <dbReference type="ARBA" id="ARBA00000085"/>
    </source>
</evidence>
<dbReference type="PANTHER" id="PTHR43711:SF26">
    <property type="entry name" value="SENSOR HISTIDINE KINASE RCSC"/>
    <property type="match status" value="1"/>
</dbReference>
<evidence type="ECO:0000256" key="4">
    <source>
        <dbReference type="ARBA" id="ARBA00022777"/>
    </source>
</evidence>
<dbReference type="PROSITE" id="PS50109">
    <property type="entry name" value="HIS_KIN"/>
    <property type="match status" value="1"/>
</dbReference>
<feature type="transmembrane region" description="Helical" evidence="6">
    <location>
        <begin position="53"/>
        <end position="69"/>
    </location>
</feature>
<comment type="caution">
    <text evidence="8">The sequence shown here is derived from an EMBL/GenBank/DDBJ whole genome shotgun (WGS) entry which is preliminary data.</text>
</comment>
<proteinExistence type="predicted"/>
<feature type="transmembrane region" description="Helical" evidence="6">
    <location>
        <begin position="20"/>
        <end position="41"/>
    </location>
</feature>
<keyword evidence="5" id="KW-0902">Two-component regulatory system</keyword>
<evidence type="ECO:0000259" key="7">
    <source>
        <dbReference type="PROSITE" id="PS50109"/>
    </source>
</evidence>
<dbReference type="EMBL" id="JBHRTR010000027">
    <property type="protein sequence ID" value="MFC3228096.1"/>
    <property type="molecule type" value="Genomic_DNA"/>
</dbReference>
<dbReference type="EC" id="2.7.13.3" evidence="2"/>
<keyword evidence="3" id="KW-0808">Transferase</keyword>
<dbReference type="Gene3D" id="1.10.287.130">
    <property type="match status" value="1"/>
</dbReference>
<evidence type="ECO:0000256" key="3">
    <source>
        <dbReference type="ARBA" id="ARBA00022679"/>
    </source>
</evidence>
<keyword evidence="6" id="KW-0472">Membrane</keyword>
<accession>A0ABV7L171</accession>
<dbReference type="InterPro" id="IPR050736">
    <property type="entry name" value="Sensor_HK_Regulatory"/>
</dbReference>
<dbReference type="Gene3D" id="3.30.565.10">
    <property type="entry name" value="Histidine kinase-like ATPase, C-terminal domain"/>
    <property type="match status" value="1"/>
</dbReference>
<keyword evidence="9" id="KW-1185">Reference proteome</keyword>
<dbReference type="SUPFAM" id="SSF55874">
    <property type="entry name" value="ATPase domain of HSP90 chaperone/DNA topoisomerase II/histidine kinase"/>
    <property type="match status" value="1"/>
</dbReference>
<evidence type="ECO:0000256" key="5">
    <source>
        <dbReference type="ARBA" id="ARBA00023012"/>
    </source>
</evidence>
<dbReference type="SUPFAM" id="SSF47384">
    <property type="entry name" value="Homodimeric domain of signal transducing histidine kinase"/>
    <property type="match status" value="1"/>
</dbReference>
<organism evidence="8 9">
    <name type="scientific">Marinibaculum pumilum</name>
    <dbReference type="NCBI Taxonomy" id="1766165"/>
    <lineage>
        <taxon>Bacteria</taxon>
        <taxon>Pseudomonadati</taxon>
        <taxon>Pseudomonadota</taxon>
        <taxon>Alphaproteobacteria</taxon>
        <taxon>Rhodospirillales</taxon>
        <taxon>Rhodospirillaceae</taxon>
        <taxon>Marinibaculum</taxon>
    </lineage>
</organism>
<gene>
    <name evidence="8" type="ORF">ACFOGJ_12690</name>
</gene>
<dbReference type="GO" id="GO:0016301">
    <property type="term" value="F:kinase activity"/>
    <property type="evidence" value="ECO:0007669"/>
    <property type="project" value="UniProtKB-KW"/>
</dbReference>
<dbReference type="InterPro" id="IPR005467">
    <property type="entry name" value="His_kinase_dom"/>
</dbReference>
<evidence type="ECO:0000313" key="8">
    <source>
        <dbReference type="EMBL" id="MFC3228096.1"/>
    </source>
</evidence>
<keyword evidence="6" id="KW-1133">Transmembrane helix</keyword>
<dbReference type="PANTHER" id="PTHR43711">
    <property type="entry name" value="TWO-COMPONENT HISTIDINE KINASE"/>
    <property type="match status" value="1"/>
</dbReference>
<dbReference type="InterPro" id="IPR036097">
    <property type="entry name" value="HisK_dim/P_sf"/>
</dbReference>
<evidence type="ECO:0000256" key="2">
    <source>
        <dbReference type="ARBA" id="ARBA00012438"/>
    </source>
</evidence>
<sequence length="374" mass="40174">MRLYSVLSAAPRPASYLGKILTVSFIGVHMPMIVAVLYVLLSADMALADSVNILVALLLATLAALYWLLEPVSAAAQALRAYLENRTIPSLPTRYDDRAGVLMANVQEVVTRLDIALDTAEAQRDEAMRIHREKFALLASMSHDLHTPLNHVIGFAELISAEALGPVGTTRYRSYANDIRDSGGDLLTSLQDVLDLSAAEAGRMTFDAQPHGLGDVVQRTTNLMHHQAEAQGIRLLAVLGPAVDLMVIADGRSLKQMLMQSIQVAMAAETQTFTVRIDTDRAAGMANVVVQGDRSWSPHDVPPEMTTDAGLRPQAGLPDGDGFPSSNPTALRLSLIASLAKLTQVRFRVGGGASGRQIVLQFPLLPAQSQQQAA</sequence>
<dbReference type="SMART" id="SM00388">
    <property type="entry name" value="HisKA"/>
    <property type="match status" value="1"/>
</dbReference>
<dbReference type="CDD" id="cd00082">
    <property type="entry name" value="HisKA"/>
    <property type="match status" value="1"/>
</dbReference>
<dbReference type="Proteomes" id="UP001595528">
    <property type="component" value="Unassembled WGS sequence"/>
</dbReference>
<comment type="catalytic activity">
    <reaction evidence="1">
        <text>ATP + protein L-histidine = ADP + protein N-phospho-L-histidine.</text>
        <dbReference type="EC" id="2.7.13.3"/>
    </reaction>
</comment>
<protein>
    <recommendedName>
        <fullName evidence="2">histidine kinase</fullName>
        <ecNumber evidence="2">2.7.13.3</ecNumber>
    </recommendedName>
</protein>
<keyword evidence="6" id="KW-0812">Transmembrane</keyword>
<dbReference type="Pfam" id="PF00512">
    <property type="entry name" value="HisKA"/>
    <property type="match status" value="1"/>
</dbReference>
<dbReference type="InterPro" id="IPR036890">
    <property type="entry name" value="HATPase_C_sf"/>
</dbReference>
<dbReference type="RefSeq" id="WP_379900887.1">
    <property type="nucleotide sequence ID" value="NZ_JBHRTR010000027.1"/>
</dbReference>